<reference evidence="2" key="1">
    <citation type="submission" date="2014-11" db="EMBL/GenBank/DDBJ databases">
        <authorList>
            <person name="Wibberg D."/>
        </authorList>
    </citation>
    <scope>NUCLEOTIDE SEQUENCE [LARGE SCALE GENOMIC DNA]</scope>
    <source>
        <strain evidence="2">L3</strain>
    </source>
</reference>
<evidence type="ECO:0000313" key="1">
    <source>
        <dbReference type="EMBL" id="CEP78055.1"/>
    </source>
</evidence>
<proteinExistence type="predicted"/>
<accession>A0A0C7P1A3</accession>
<dbReference type="Proteomes" id="UP000032809">
    <property type="component" value="Chromosome I"/>
</dbReference>
<protein>
    <submittedName>
        <fullName evidence="1">Putative outer membrane efflux protein</fullName>
    </submittedName>
</protein>
<dbReference type="OrthoDB" id="41050at2"/>
<keyword evidence="2" id="KW-1185">Reference proteome</keyword>
<dbReference type="AlphaFoldDB" id="A0A0C7P1A3"/>
<dbReference type="EMBL" id="LN824141">
    <property type="protein sequence ID" value="CEP78055.1"/>
    <property type="molecule type" value="Genomic_DNA"/>
</dbReference>
<dbReference type="RefSeq" id="WP_045087581.1">
    <property type="nucleotide sequence ID" value="NZ_LN824141.1"/>
</dbReference>
<evidence type="ECO:0000313" key="2">
    <source>
        <dbReference type="Proteomes" id="UP000032809"/>
    </source>
</evidence>
<gene>
    <name evidence="1" type="ORF">DTL3_0745</name>
</gene>
<organism evidence="1 2">
    <name type="scientific">Defluviitoga tunisiensis</name>
    <dbReference type="NCBI Taxonomy" id="1006576"/>
    <lineage>
        <taxon>Bacteria</taxon>
        <taxon>Thermotogati</taxon>
        <taxon>Thermotogota</taxon>
        <taxon>Thermotogae</taxon>
        <taxon>Petrotogales</taxon>
        <taxon>Petrotogaceae</taxon>
        <taxon>Defluviitoga</taxon>
    </lineage>
</organism>
<name>A0A0C7P1A3_DEFTU</name>
<sequence>MLRKVSTILFIIINLTISANVYNNIEKISQTIDTYNKKIIENQLNTQISERDNIKFNILPSIGLIINQDSYNINFSNDLRNILFIGKMKQEKEKEIMKTKFQKIDIEKEQIISIFSSILNYMYLKNIVNLYEDNYYHFDKREKEIEKEYKNKQIDYNSYLDNKIIISQYKADYNNIKNLFELNKKQFDLLVSQSEEVENISNFIFEEYIEFFLNTYYTSEYLEKFVRKTQNINEFYFITLSPKYYTNIPTISNTLSYENTYDQEYPNLSYTLRIGNQFELNNTFSLKPEVTISYTDSFNFTLGVFFETTSSSFKATETEDLNLLVIEQNDNNLMYIYNIWNGINYLNASLEVLSMKLEQLKYLVSSYPDNLQIILEFLTLFSSFQNTKANLVFNCFLFESEIKTVEKKYELIKNSSF</sequence>
<dbReference type="KEGG" id="dtn:DTL3_0745"/>
<dbReference type="HOGENOM" id="CLU_658446_0_0_0"/>